<dbReference type="EMBL" id="QTSX02006717">
    <property type="protein sequence ID" value="KAJ9052277.1"/>
    <property type="molecule type" value="Genomic_DNA"/>
</dbReference>
<dbReference type="Proteomes" id="UP001165960">
    <property type="component" value="Unassembled WGS sequence"/>
</dbReference>
<keyword evidence="2" id="KW-1185">Reference proteome</keyword>
<sequence>MSNTAAQPSLGLLHSHLLLNGPTLHQEERGPLRRVPGIQSTTDDSNMSLPSFTYVKDYAWYTAINACADSQIKNWDCRACHHVPNTTFVTSFENFLLGAHGYLAIDHARKRIICSFRGTSNFRNVLSALDATRSPLVYANSNNVLVASGFLRTMESLEFIPPLKALLNNYQYSAYKVAFVGHSLGGAIASLALTKAQAILNIDWKRLELYTYGQPRTGNTNFARWYNRKPIASARVVNNVDPVPLLTSTIILDYHHHMNELWIQGSHNNYKVIVCSRDQLEDPDCSVSTPLLKTQETDHMQYFGVNYTQKC</sequence>
<protein>
    <submittedName>
        <fullName evidence="1">Uncharacterized protein</fullName>
    </submittedName>
</protein>
<evidence type="ECO:0000313" key="2">
    <source>
        <dbReference type="Proteomes" id="UP001165960"/>
    </source>
</evidence>
<evidence type="ECO:0000313" key="1">
    <source>
        <dbReference type="EMBL" id="KAJ9052277.1"/>
    </source>
</evidence>
<gene>
    <name evidence="1" type="ORF">DSO57_1035858</name>
</gene>
<proteinExistence type="predicted"/>
<name>A0ACC2RQE9_9FUNG</name>
<organism evidence="1 2">
    <name type="scientific">Entomophthora muscae</name>
    <dbReference type="NCBI Taxonomy" id="34485"/>
    <lineage>
        <taxon>Eukaryota</taxon>
        <taxon>Fungi</taxon>
        <taxon>Fungi incertae sedis</taxon>
        <taxon>Zoopagomycota</taxon>
        <taxon>Entomophthoromycotina</taxon>
        <taxon>Entomophthoromycetes</taxon>
        <taxon>Entomophthorales</taxon>
        <taxon>Entomophthoraceae</taxon>
        <taxon>Entomophthora</taxon>
    </lineage>
</organism>
<accession>A0ACC2RQE9</accession>
<reference evidence="1" key="1">
    <citation type="submission" date="2022-04" db="EMBL/GenBank/DDBJ databases">
        <title>Genome of the entomopathogenic fungus Entomophthora muscae.</title>
        <authorList>
            <person name="Elya C."/>
            <person name="Lovett B.R."/>
            <person name="Lee E."/>
            <person name="Macias A.M."/>
            <person name="Hajek A.E."/>
            <person name="De Bivort B.L."/>
            <person name="Kasson M.T."/>
            <person name="De Fine Licht H.H."/>
            <person name="Stajich J.E."/>
        </authorList>
    </citation>
    <scope>NUCLEOTIDE SEQUENCE</scope>
    <source>
        <strain evidence="1">Berkeley</strain>
    </source>
</reference>
<comment type="caution">
    <text evidence="1">The sequence shown here is derived from an EMBL/GenBank/DDBJ whole genome shotgun (WGS) entry which is preliminary data.</text>
</comment>